<organism evidence="1 2">
    <name type="scientific">Patella caerulea</name>
    <name type="common">Rayed Mediterranean limpet</name>
    <dbReference type="NCBI Taxonomy" id="87958"/>
    <lineage>
        <taxon>Eukaryota</taxon>
        <taxon>Metazoa</taxon>
        <taxon>Spiralia</taxon>
        <taxon>Lophotrochozoa</taxon>
        <taxon>Mollusca</taxon>
        <taxon>Gastropoda</taxon>
        <taxon>Patellogastropoda</taxon>
        <taxon>Patelloidea</taxon>
        <taxon>Patellidae</taxon>
        <taxon>Patella</taxon>
    </lineage>
</organism>
<gene>
    <name evidence="1" type="ORF">SNE40_006102</name>
</gene>
<reference evidence="1 2" key="1">
    <citation type="submission" date="2024-01" db="EMBL/GenBank/DDBJ databases">
        <title>The genome of the rayed Mediterranean limpet Patella caerulea (Linnaeus, 1758).</title>
        <authorList>
            <person name="Anh-Thu Weber A."/>
            <person name="Halstead-Nussloch G."/>
        </authorList>
    </citation>
    <scope>NUCLEOTIDE SEQUENCE [LARGE SCALE GENOMIC DNA]</scope>
    <source>
        <strain evidence="1">AATW-2023a</strain>
        <tissue evidence="1">Whole specimen</tissue>
    </source>
</reference>
<dbReference type="EMBL" id="JAZGQO010000005">
    <property type="protein sequence ID" value="KAK6186834.1"/>
    <property type="molecule type" value="Genomic_DNA"/>
</dbReference>
<proteinExistence type="predicted"/>
<comment type="caution">
    <text evidence="1">The sequence shown here is derived from an EMBL/GenBank/DDBJ whole genome shotgun (WGS) entry which is preliminary data.</text>
</comment>
<sequence length="110" mass="12367">MVELVMRSGVYMGVANAVYFGNKVKRHSKDAPMNGCAGVRYLMGIFFTRQQLIQGTISRNRVPLDKDIMTAIFNYTKQETKTIDSKLKAAAHNKISTYRYKSKAKGIVAD</sequence>
<accession>A0AAN8K1P7</accession>
<dbReference type="AlphaFoldDB" id="A0AAN8K1P7"/>
<protein>
    <submittedName>
        <fullName evidence="1">Uncharacterized protein</fullName>
    </submittedName>
</protein>
<evidence type="ECO:0000313" key="2">
    <source>
        <dbReference type="Proteomes" id="UP001347796"/>
    </source>
</evidence>
<keyword evidence="2" id="KW-1185">Reference proteome</keyword>
<dbReference type="Proteomes" id="UP001347796">
    <property type="component" value="Unassembled WGS sequence"/>
</dbReference>
<name>A0AAN8K1P7_PATCE</name>
<evidence type="ECO:0000313" key="1">
    <source>
        <dbReference type="EMBL" id="KAK6186834.1"/>
    </source>
</evidence>